<gene>
    <name evidence="1" type="ORF">SDC9_175155</name>
</gene>
<sequence length="61" mass="7014">MIKEIEVLKGLISEFKTDTSYLKEIKKLAYWDLNSGKEISLNYKNIKGVSKHSLLEVANEI</sequence>
<organism evidence="1">
    <name type="scientific">bioreactor metagenome</name>
    <dbReference type="NCBI Taxonomy" id="1076179"/>
    <lineage>
        <taxon>unclassified sequences</taxon>
        <taxon>metagenomes</taxon>
        <taxon>ecological metagenomes</taxon>
    </lineage>
</organism>
<evidence type="ECO:0000313" key="1">
    <source>
        <dbReference type="EMBL" id="MPN27721.1"/>
    </source>
</evidence>
<reference evidence="1" key="1">
    <citation type="submission" date="2019-08" db="EMBL/GenBank/DDBJ databases">
        <authorList>
            <person name="Kucharzyk K."/>
            <person name="Murdoch R.W."/>
            <person name="Higgins S."/>
            <person name="Loffler F."/>
        </authorList>
    </citation>
    <scope>NUCLEOTIDE SEQUENCE</scope>
</reference>
<name>A0A645GL95_9ZZZZ</name>
<comment type="caution">
    <text evidence="1">The sequence shown here is derived from an EMBL/GenBank/DDBJ whole genome shotgun (WGS) entry which is preliminary data.</text>
</comment>
<dbReference type="EMBL" id="VSSQ01077713">
    <property type="protein sequence ID" value="MPN27721.1"/>
    <property type="molecule type" value="Genomic_DNA"/>
</dbReference>
<proteinExistence type="predicted"/>
<accession>A0A645GL95</accession>
<dbReference type="AlphaFoldDB" id="A0A645GL95"/>
<protein>
    <submittedName>
        <fullName evidence="1">Uncharacterized protein</fullName>
    </submittedName>
</protein>